<dbReference type="SUPFAM" id="SSF48484">
    <property type="entry name" value="Lipoxigenase"/>
    <property type="match status" value="1"/>
</dbReference>
<evidence type="ECO:0000313" key="3">
    <source>
        <dbReference type="Proteomes" id="UP001460270"/>
    </source>
</evidence>
<dbReference type="AlphaFoldDB" id="A0AAW0MM36"/>
<dbReference type="GO" id="GO:0016702">
    <property type="term" value="F:oxidoreductase activity, acting on single donors with incorporation of molecular oxygen, incorporation of two atoms of oxygen"/>
    <property type="evidence" value="ECO:0007669"/>
    <property type="project" value="InterPro"/>
</dbReference>
<name>A0AAW0MM36_9GOBI</name>
<protein>
    <recommendedName>
        <fullName evidence="1">Lipoxygenase domain-containing protein</fullName>
    </recommendedName>
</protein>
<comment type="caution">
    <text evidence="2">The sequence shown here is derived from an EMBL/GenBank/DDBJ whole genome shotgun (WGS) entry which is preliminary data.</text>
</comment>
<proteinExistence type="predicted"/>
<organism evidence="2 3">
    <name type="scientific">Mugilogobius chulae</name>
    <name type="common">yellowstripe goby</name>
    <dbReference type="NCBI Taxonomy" id="88201"/>
    <lineage>
        <taxon>Eukaryota</taxon>
        <taxon>Metazoa</taxon>
        <taxon>Chordata</taxon>
        <taxon>Craniata</taxon>
        <taxon>Vertebrata</taxon>
        <taxon>Euteleostomi</taxon>
        <taxon>Actinopterygii</taxon>
        <taxon>Neopterygii</taxon>
        <taxon>Teleostei</taxon>
        <taxon>Neoteleostei</taxon>
        <taxon>Acanthomorphata</taxon>
        <taxon>Gobiaria</taxon>
        <taxon>Gobiiformes</taxon>
        <taxon>Gobioidei</taxon>
        <taxon>Gobiidae</taxon>
        <taxon>Gobionellinae</taxon>
        <taxon>Mugilogobius</taxon>
    </lineage>
</organism>
<feature type="domain" description="Lipoxygenase" evidence="1">
    <location>
        <begin position="1"/>
        <end position="149"/>
    </location>
</feature>
<reference evidence="3" key="1">
    <citation type="submission" date="2024-04" db="EMBL/GenBank/DDBJ databases">
        <title>Salinicola lusitanus LLJ914,a marine bacterium isolated from the Okinawa Trough.</title>
        <authorList>
            <person name="Li J."/>
        </authorList>
    </citation>
    <scope>NUCLEOTIDE SEQUENCE [LARGE SCALE GENOMIC DNA]</scope>
</reference>
<evidence type="ECO:0000259" key="1">
    <source>
        <dbReference type="PROSITE" id="PS51393"/>
    </source>
</evidence>
<sequence length="149" mass="16180">MLGHFTSVTLLSETQTAADQILFGLRSVDPEHAPLFAPPPPQVKGQLTDEDFLSFLPDVNTSVRVLTSLALLSAPAKNYVPLCRYREPLFSRGAPLGLVQAVQAELRAISDDITRRNAHLAAAAETPDDVTALPYAYLDPERIENSVAI</sequence>
<keyword evidence="3" id="KW-1185">Reference proteome</keyword>
<accession>A0AAW0MM36</accession>
<dbReference type="EMBL" id="JBBPFD010000125">
    <property type="protein sequence ID" value="KAK7880225.1"/>
    <property type="molecule type" value="Genomic_DNA"/>
</dbReference>
<dbReference type="GO" id="GO:0046872">
    <property type="term" value="F:metal ion binding"/>
    <property type="evidence" value="ECO:0007669"/>
    <property type="project" value="InterPro"/>
</dbReference>
<dbReference type="PROSITE" id="PS51393">
    <property type="entry name" value="LIPOXYGENASE_3"/>
    <property type="match status" value="1"/>
</dbReference>
<gene>
    <name evidence="2" type="ORF">WMY93_033108</name>
</gene>
<dbReference type="InterPro" id="IPR036226">
    <property type="entry name" value="LipOase_C_sf"/>
</dbReference>
<dbReference type="Gene3D" id="1.20.245.10">
    <property type="entry name" value="Lipoxygenase-1, Domain 5"/>
    <property type="match status" value="1"/>
</dbReference>
<dbReference type="Proteomes" id="UP001460270">
    <property type="component" value="Unassembled WGS sequence"/>
</dbReference>
<dbReference type="InterPro" id="IPR013819">
    <property type="entry name" value="LipOase_C"/>
</dbReference>
<evidence type="ECO:0000313" key="2">
    <source>
        <dbReference type="EMBL" id="KAK7880225.1"/>
    </source>
</evidence>